<evidence type="ECO:0000313" key="1">
    <source>
        <dbReference type="EMBL" id="QHS93062.1"/>
    </source>
</evidence>
<reference evidence="1" key="1">
    <citation type="journal article" date="2020" name="Nature">
        <title>Giant virus diversity and host interactions through global metagenomics.</title>
        <authorList>
            <person name="Schulz F."/>
            <person name="Roux S."/>
            <person name="Paez-Espino D."/>
            <person name="Jungbluth S."/>
            <person name="Walsh D.A."/>
            <person name="Denef V.J."/>
            <person name="McMahon K.D."/>
            <person name="Konstantinidis K.T."/>
            <person name="Eloe-Fadrosh E.A."/>
            <person name="Kyrpides N.C."/>
            <person name="Woyke T."/>
        </authorList>
    </citation>
    <scope>NUCLEOTIDE SEQUENCE</scope>
    <source>
        <strain evidence="1">GVMAG-M-3300017651-5</strain>
    </source>
</reference>
<organism evidence="1">
    <name type="scientific">viral metagenome</name>
    <dbReference type="NCBI Taxonomy" id="1070528"/>
    <lineage>
        <taxon>unclassified sequences</taxon>
        <taxon>metagenomes</taxon>
        <taxon>organismal metagenomes</taxon>
    </lineage>
</organism>
<sequence>MWIHHPSSSRRSCGTSKPQLIHLNQSIVPMTCKIEVNNYITNSLIPSSLGN</sequence>
<accession>A0A6C0BM18</accession>
<dbReference type="EMBL" id="MN739195">
    <property type="protein sequence ID" value="QHS93062.1"/>
    <property type="molecule type" value="Genomic_DNA"/>
</dbReference>
<protein>
    <submittedName>
        <fullName evidence="1">Uncharacterized protein</fullName>
    </submittedName>
</protein>
<name>A0A6C0BM18_9ZZZZ</name>
<proteinExistence type="predicted"/>
<dbReference type="AlphaFoldDB" id="A0A6C0BM18"/>